<evidence type="ECO:0000256" key="2">
    <source>
        <dbReference type="ARBA" id="ARBA00022475"/>
    </source>
</evidence>
<keyword evidence="4 6" id="KW-1133">Transmembrane helix</keyword>
<reference evidence="7 8" key="1">
    <citation type="submission" date="2015-12" db="EMBL/GenBank/DDBJ databases">
        <title>Serinicoccus chungangenesis strain CD08_5 genome sequencing and assembly.</title>
        <authorList>
            <person name="Chander A.M."/>
            <person name="Kaur G."/>
            <person name="Nair G.R."/>
            <person name="Dhawan D.K."/>
            <person name="Kochhar R.K."/>
            <person name="Mayilraj S."/>
            <person name="Bhadada S.K."/>
        </authorList>
    </citation>
    <scope>NUCLEOTIDE SEQUENCE [LARGE SCALE GENOMIC DNA]</scope>
    <source>
        <strain evidence="7 8">CD08_5</strain>
    </source>
</reference>
<evidence type="ECO:0000256" key="1">
    <source>
        <dbReference type="ARBA" id="ARBA00004651"/>
    </source>
</evidence>
<feature type="transmembrane region" description="Helical" evidence="6">
    <location>
        <begin position="234"/>
        <end position="255"/>
    </location>
</feature>
<feature type="transmembrane region" description="Helical" evidence="6">
    <location>
        <begin position="262"/>
        <end position="284"/>
    </location>
</feature>
<gene>
    <name evidence="7" type="ORF">AVL62_03395</name>
</gene>
<dbReference type="OrthoDB" id="9814461at2"/>
<keyword evidence="3 6" id="KW-0812">Transmembrane</keyword>
<protein>
    <submittedName>
        <fullName evidence="7">Branched-chain amino acid ABC transporter permease</fullName>
    </submittedName>
</protein>
<dbReference type="GO" id="GO:0015658">
    <property type="term" value="F:branched-chain amino acid transmembrane transporter activity"/>
    <property type="evidence" value="ECO:0007669"/>
    <property type="project" value="InterPro"/>
</dbReference>
<dbReference type="RefSeq" id="WP_058891019.1">
    <property type="nucleotide sequence ID" value="NZ_LQBL01000027.1"/>
</dbReference>
<dbReference type="Pfam" id="PF02653">
    <property type="entry name" value="BPD_transp_2"/>
    <property type="match status" value="1"/>
</dbReference>
<evidence type="ECO:0000256" key="3">
    <source>
        <dbReference type="ARBA" id="ARBA00022692"/>
    </source>
</evidence>
<evidence type="ECO:0000256" key="4">
    <source>
        <dbReference type="ARBA" id="ARBA00022989"/>
    </source>
</evidence>
<dbReference type="GO" id="GO:0005886">
    <property type="term" value="C:plasma membrane"/>
    <property type="evidence" value="ECO:0007669"/>
    <property type="project" value="UniProtKB-SubCell"/>
</dbReference>
<dbReference type="STRING" id="767452.AVL62_03395"/>
<feature type="transmembrane region" description="Helical" evidence="6">
    <location>
        <begin position="207"/>
        <end position="228"/>
    </location>
</feature>
<feature type="transmembrane region" description="Helical" evidence="6">
    <location>
        <begin position="65"/>
        <end position="88"/>
    </location>
</feature>
<evidence type="ECO:0000313" key="7">
    <source>
        <dbReference type="EMBL" id="KUG54287.1"/>
    </source>
</evidence>
<feature type="transmembrane region" description="Helical" evidence="6">
    <location>
        <begin position="155"/>
        <end position="175"/>
    </location>
</feature>
<accession>A0A0W8I772</accession>
<dbReference type="CDD" id="cd06581">
    <property type="entry name" value="TM_PBP1_LivM_like"/>
    <property type="match status" value="1"/>
</dbReference>
<keyword evidence="2" id="KW-1003">Cell membrane</keyword>
<dbReference type="PANTHER" id="PTHR30482:SF10">
    <property type="entry name" value="HIGH-AFFINITY BRANCHED-CHAIN AMINO ACID TRANSPORT PROTEIN BRAE"/>
    <property type="match status" value="1"/>
</dbReference>
<sequence>MDVLAVLSVAVRGALGPEAAIYALAAIGLNIHFGYTGLLNFGQVGFMLVGAYGTAISVLSFDAPLWAGVLVGMACAVVLALVLGIPTLRLRGDYLAIATIAAAEVLRYLYRSSFAEPVTGGVFGLVQFAGEFYAVNPYTAPLELGPLRFNERALWLMTVAWGITFLAAGLVWLLVHSPWGRVLRAVREDEDAARSLGKNVFAYKMQALVLGGVLGALAGSLLAINSQAITPDAFIPIITFYLWTIMILGGASRVLGPILGSIVFWFLLTFLDAFLRGAMSAGWIPGSLLAPSDIGAVRFAAVGLGLMLLMVFRPAGLIGNQKELRLDVR</sequence>
<dbReference type="PANTHER" id="PTHR30482">
    <property type="entry name" value="HIGH-AFFINITY BRANCHED-CHAIN AMINO ACID TRANSPORT SYSTEM PERMEASE"/>
    <property type="match status" value="1"/>
</dbReference>
<name>A0A0W8I772_9MICO</name>
<feature type="transmembrane region" description="Helical" evidence="6">
    <location>
        <begin position="117"/>
        <end position="135"/>
    </location>
</feature>
<keyword evidence="5 6" id="KW-0472">Membrane</keyword>
<comment type="subcellular location">
    <subcellularLocation>
        <location evidence="1">Cell membrane</location>
        <topology evidence="1">Multi-pass membrane protein</topology>
    </subcellularLocation>
</comment>
<keyword evidence="8" id="KW-1185">Reference proteome</keyword>
<proteinExistence type="predicted"/>
<dbReference type="InterPro" id="IPR043428">
    <property type="entry name" value="LivM-like"/>
</dbReference>
<dbReference type="Proteomes" id="UP000054837">
    <property type="component" value="Unassembled WGS sequence"/>
</dbReference>
<organism evidence="7 8">
    <name type="scientific">Serinicoccus chungangensis</name>
    <dbReference type="NCBI Taxonomy" id="767452"/>
    <lineage>
        <taxon>Bacteria</taxon>
        <taxon>Bacillati</taxon>
        <taxon>Actinomycetota</taxon>
        <taxon>Actinomycetes</taxon>
        <taxon>Micrococcales</taxon>
        <taxon>Ornithinimicrobiaceae</taxon>
        <taxon>Serinicoccus</taxon>
    </lineage>
</organism>
<dbReference type="AlphaFoldDB" id="A0A0W8I772"/>
<feature type="transmembrane region" description="Helical" evidence="6">
    <location>
        <begin position="296"/>
        <end position="315"/>
    </location>
</feature>
<evidence type="ECO:0000256" key="5">
    <source>
        <dbReference type="ARBA" id="ARBA00023136"/>
    </source>
</evidence>
<comment type="caution">
    <text evidence="7">The sequence shown here is derived from an EMBL/GenBank/DDBJ whole genome shotgun (WGS) entry which is preliminary data.</text>
</comment>
<dbReference type="EMBL" id="LQBL01000027">
    <property type="protein sequence ID" value="KUG54287.1"/>
    <property type="molecule type" value="Genomic_DNA"/>
</dbReference>
<evidence type="ECO:0000313" key="8">
    <source>
        <dbReference type="Proteomes" id="UP000054837"/>
    </source>
</evidence>
<feature type="transmembrane region" description="Helical" evidence="6">
    <location>
        <begin position="33"/>
        <end position="53"/>
    </location>
</feature>
<dbReference type="InterPro" id="IPR001851">
    <property type="entry name" value="ABC_transp_permease"/>
</dbReference>
<evidence type="ECO:0000256" key="6">
    <source>
        <dbReference type="SAM" id="Phobius"/>
    </source>
</evidence>